<feature type="domain" description="MPN" evidence="6">
    <location>
        <begin position="19"/>
        <end position="144"/>
    </location>
</feature>
<protein>
    <submittedName>
        <fullName evidence="7">DNA repair protein</fullName>
    </submittedName>
</protein>
<dbReference type="GO" id="GO:0008237">
    <property type="term" value="F:metallopeptidase activity"/>
    <property type="evidence" value="ECO:0007669"/>
    <property type="project" value="UniProtKB-KW"/>
</dbReference>
<sequence>MEVAEIKVSYSNTNFEKIKVTNSQMLFELAKTNWNHDLIEFQEEVKLVLLNRANLVLGIHNLSKGGISGAIVDIRIILAIALKCNASSLVLIHNHPSGNLNASQSDIAITKKLKEACILLDLVLLDHLIVSLKDYYSFSDNGIL</sequence>
<keyword evidence="1" id="KW-0645">Protease</keyword>
<dbReference type="InterPro" id="IPR001405">
    <property type="entry name" value="UPF0758"/>
</dbReference>
<keyword evidence="4" id="KW-0862">Zinc</keyword>
<name>A0A934PKF0_9FLAO</name>
<gene>
    <name evidence="7" type="ORF">I5M07_08145</name>
</gene>
<dbReference type="PANTHER" id="PTHR30471">
    <property type="entry name" value="DNA REPAIR PROTEIN RADC"/>
    <property type="match status" value="1"/>
</dbReference>
<comment type="caution">
    <text evidence="7">The sequence shown here is derived from an EMBL/GenBank/DDBJ whole genome shotgun (WGS) entry which is preliminary data.</text>
</comment>
<dbReference type="GO" id="GO:0006508">
    <property type="term" value="P:proteolysis"/>
    <property type="evidence" value="ECO:0007669"/>
    <property type="project" value="UniProtKB-KW"/>
</dbReference>
<accession>A0A934PKF0</accession>
<dbReference type="RefSeq" id="WP_200105719.1">
    <property type="nucleotide sequence ID" value="NZ_JAEHFV010000002.1"/>
</dbReference>
<dbReference type="PANTHER" id="PTHR30471:SF3">
    <property type="entry name" value="UPF0758 PROTEIN YEES-RELATED"/>
    <property type="match status" value="1"/>
</dbReference>
<dbReference type="Gene3D" id="3.40.140.10">
    <property type="entry name" value="Cytidine Deaminase, domain 2"/>
    <property type="match status" value="1"/>
</dbReference>
<organism evidence="7 8">
    <name type="scientific">Flavobacterium agrisoli</name>
    <dbReference type="NCBI Taxonomy" id="2793066"/>
    <lineage>
        <taxon>Bacteria</taxon>
        <taxon>Pseudomonadati</taxon>
        <taxon>Bacteroidota</taxon>
        <taxon>Flavobacteriia</taxon>
        <taxon>Flavobacteriales</taxon>
        <taxon>Flavobacteriaceae</taxon>
        <taxon>Flavobacterium</taxon>
    </lineage>
</organism>
<evidence type="ECO:0000259" key="6">
    <source>
        <dbReference type="PROSITE" id="PS50249"/>
    </source>
</evidence>
<proteinExistence type="predicted"/>
<evidence type="ECO:0000256" key="1">
    <source>
        <dbReference type="ARBA" id="ARBA00022670"/>
    </source>
</evidence>
<keyword evidence="3" id="KW-0378">Hydrolase</keyword>
<reference evidence="7" key="1">
    <citation type="submission" date="2020-12" db="EMBL/GenBank/DDBJ databases">
        <title>Bacterial novel species Flavobacterium sp. SE-1-e isolated from soil.</title>
        <authorList>
            <person name="Jung H.-Y."/>
        </authorList>
    </citation>
    <scope>NUCLEOTIDE SEQUENCE</scope>
    <source>
        <strain evidence="7">SE-1-e</strain>
    </source>
</reference>
<evidence type="ECO:0000256" key="2">
    <source>
        <dbReference type="ARBA" id="ARBA00022723"/>
    </source>
</evidence>
<dbReference type="AlphaFoldDB" id="A0A934PKF0"/>
<dbReference type="EMBL" id="JAEHFV010000002">
    <property type="protein sequence ID" value="MBK0369807.1"/>
    <property type="molecule type" value="Genomic_DNA"/>
</dbReference>
<evidence type="ECO:0000256" key="5">
    <source>
        <dbReference type="ARBA" id="ARBA00023049"/>
    </source>
</evidence>
<evidence type="ECO:0000313" key="8">
    <source>
        <dbReference type="Proteomes" id="UP000609172"/>
    </source>
</evidence>
<dbReference type="PROSITE" id="PS01302">
    <property type="entry name" value="UPF0758"/>
    <property type="match status" value="1"/>
</dbReference>
<keyword evidence="2" id="KW-0479">Metal-binding</keyword>
<keyword evidence="5" id="KW-0482">Metalloprotease</keyword>
<evidence type="ECO:0000256" key="3">
    <source>
        <dbReference type="ARBA" id="ARBA00022801"/>
    </source>
</evidence>
<keyword evidence="8" id="KW-1185">Reference proteome</keyword>
<dbReference type="PROSITE" id="PS50249">
    <property type="entry name" value="MPN"/>
    <property type="match status" value="1"/>
</dbReference>
<dbReference type="Pfam" id="PF04002">
    <property type="entry name" value="RadC"/>
    <property type="match status" value="1"/>
</dbReference>
<evidence type="ECO:0000256" key="4">
    <source>
        <dbReference type="ARBA" id="ARBA00022833"/>
    </source>
</evidence>
<dbReference type="GO" id="GO:0046872">
    <property type="term" value="F:metal ion binding"/>
    <property type="evidence" value="ECO:0007669"/>
    <property type="project" value="UniProtKB-KW"/>
</dbReference>
<dbReference type="InterPro" id="IPR020891">
    <property type="entry name" value="UPF0758_CS"/>
</dbReference>
<dbReference type="Proteomes" id="UP000609172">
    <property type="component" value="Unassembled WGS sequence"/>
</dbReference>
<dbReference type="InterPro" id="IPR037518">
    <property type="entry name" value="MPN"/>
</dbReference>
<evidence type="ECO:0000313" key="7">
    <source>
        <dbReference type="EMBL" id="MBK0369807.1"/>
    </source>
</evidence>
<dbReference type="InterPro" id="IPR025657">
    <property type="entry name" value="RadC_JAB"/>
</dbReference>